<dbReference type="InterPro" id="IPR011993">
    <property type="entry name" value="PH-like_dom_sf"/>
</dbReference>
<feature type="coiled-coil region" evidence="9">
    <location>
        <begin position="1573"/>
        <end position="1600"/>
    </location>
</feature>
<dbReference type="InterPro" id="IPR000242">
    <property type="entry name" value="PTP_cat"/>
</dbReference>
<dbReference type="GeneID" id="100144609"/>
<feature type="region of interest" description="Disordered" evidence="10">
    <location>
        <begin position="1892"/>
        <end position="1923"/>
    </location>
</feature>
<dbReference type="SUPFAM" id="SSF50156">
    <property type="entry name" value="PDZ domain-like"/>
    <property type="match status" value="5"/>
</dbReference>
<dbReference type="PROSITE" id="PS50106">
    <property type="entry name" value="PDZ"/>
    <property type="match status" value="5"/>
</dbReference>
<evidence type="ECO:0000256" key="7">
    <source>
        <dbReference type="ARBA" id="ARBA00023242"/>
    </source>
</evidence>
<dbReference type="Gene3D" id="3.10.20.90">
    <property type="entry name" value="Phosphatidylinositol 3-kinase Catalytic Subunit, Chain A, domain 1"/>
    <property type="match status" value="1"/>
</dbReference>
<feature type="compositionally biased region" description="Polar residues" evidence="10">
    <location>
        <begin position="1107"/>
        <end position="1117"/>
    </location>
</feature>
<comment type="function">
    <text evidence="8">Regulates negatively FAS-induced apoptosis and NGFR-mediated pro-apoptotic signaling.</text>
</comment>
<dbReference type="SMART" id="SM00194">
    <property type="entry name" value="PTPc"/>
    <property type="match status" value="1"/>
</dbReference>
<feature type="compositionally biased region" description="Basic and acidic residues" evidence="10">
    <location>
        <begin position="427"/>
        <end position="442"/>
    </location>
</feature>
<keyword evidence="6 8" id="KW-0206">Cytoskeleton</keyword>
<feature type="region of interest" description="Disordered" evidence="10">
    <location>
        <begin position="259"/>
        <end position="285"/>
    </location>
</feature>
<dbReference type="CDD" id="cd06697">
    <property type="entry name" value="PDZ5_PTPN13-like"/>
    <property type="match status" value="1"/>
</dbReference>
<dbReference type="PIRSF" id="PIRSF000933">
    <property type="entry name" value="Tyr-Ptase_nr13"/>
    <property type="match status" value="1"/>
</dbReference>
<dbReference type="PROSITE" id="PS51377">
    <property type="entry name" value="KIND"/>
    <property type="match status" value="1"/>
</dbReference>
<evidence type="ECO:0000256" key="2">
    <source>
        <dbReference type="ARBA" id="ARBA00004245"/>
    </source>
</evidence>
<feature type="compositionally biased region" description="Polar residues" evidence="10">
    <location>
        <begin position="1084"/>
        <end position="1098"/>
    </location>
</feature>
<dbReference type="SUPFAM" id="SSF54236">
    <property type="entry name" value="Ubiquitin-like"/>
    <property type="match status" value="1"/>
</dbReference>
<dbReference type="SMART" id="SM00750">
    <property type="entry name" value="KIND"/>
    <property type="match status" value="1"/>
</dbReference>
<dbReference type="Gene3D" id="2.30.29.30">
    <property type="entry name" value="Pleckstrin-homology domain (PH domain)/Phosphotyrosine-binding domain (PTB)"/>
    <property type="match status" value="1"/>
</dbReference>
<dbReference type="Proteomes" id="UP000823872">
    <property type="component" value="Chromosome B1"/>
</dbReference>
<feature type="domain" description="PDZ" evidence="14">
    <location>
        <begin position="1597"/>
        <end position="1678"/>
    </location>
</feature>
<dbReference type="Pfam" id="PF16599">
    <property type="entry name" value="PTN13_u3"/>
    <property type="match status" value="1"/>
</dbReference>
<feature type="compositionally biased region" description="Polar residues" evidence="10">
    <location>
        <begin position="272"/>
        <end position="281"/>
    </location>
</feature>
<dbReference type="Pfam" id="PF00102">
    <property type="entry name" value="Y_phosphatase"/>
    <property type="match status" value="1"/>
</dbReference>
<dbReference type="InterPro" id="IPR029021">
    <property type="entry name" value="Prot-tyrosine_phosphatase-like"/>
</dbReference>
<evidence type="ECO:0000256" key="5">
    <source>
        <dbReference type="ARBA" id="ARBA00022737"/>
    </source>
</evidence>
<feature type="domain" description="KIND" evidence="15">
    <location>
        <begin position="3"/>
        <end position="190"/>
    </location>
</feature>
<comment type="catalytic activity">
    <reaction evidence="8">
        <text>O-phospho-L-tyrosyl-[protein] + H2O = L-tyrosyl-[protein] + phosphate</text>
        <dbReference type="Rhea" id="RHEA:10684"/>
        <dbReference type="Rhea" id="RHEA-COMP:10136"/>
        <dbReference type="Rhea" id="RHEA-COMP:20101"/>
        <dbReference type="ChEBI" id="CHEBI:15377"/>
        <dbReference type="ChEBI" id="CHEBI:43474"/>
        <dbReference type="ChEBI" id="CHEBI:46858"/>
        <dbReference type="ChEBI" id="CHEBI:61978"/>
        <dbReference type="EC" id="3.1.3.48"/>
    </reaction>
</comment>
<feature type="domain" description="PDZ" evidence="14">
    <location>
        <begin position="1692"/>
        <end position="1775"/>
    </location>
</feature>
<dbReference type="SUPFAM" id="SSF52799">
    <property type="entry name" value="(Phosphotyrosine protein) phosphatases II"/>
    <property type="match status" value="1"/>
</dbReference>
<feature type="domain" description="Tyrosine-protein phosphatase" evidence="11">
    <location>
        <begin position="2023"/>
        <end position="2277"/>
    </location>
</feature>
<evidence type="ECO:0000256" key="8">
    <source>
        <dbReference type="PIRNR" id="PIRNR000933"/>
    </source>
</evidence>
<keyword evidence="7" id="KW-0539">Nucleus</keyword>
<comment type="similarity">
    <text evidence="3 8">Belongs to the protein-tyrosine phosphatase family. Non-receptor class subfamily.</text>
</comment>
<dbReference type="InterPro" id="IPR019749">
    <property type="entry name" value="Band_41_domain"/>
</dbReference>
<dbReference type="InterPro" id="IPR014352">
    <property type="entry name" value="FERM/acyl-CoA-bd_prot_sf"/>
</dbReference>
<feature type="coiled-coil region" evidence="9">
    <location>
        <begin position="474"/>
        <end position="501"/>
    </location>
</feature>
<dbReference type="Gene3D" id="1.20.80.10">
    <property type="match status" value="1"/>
</dbReference>
<evidence type="ECO:0000256" key="3">
    <source>
        <dbReference type="ARBA" id="ARBA00009649"/>
    </source>
</evidence>
<dbReference type="Pfam" id="PF09380">
    <property type="entry name" value="FERM_C"/>
    <property type="match status" value="1"/>
</dbReference>
<dbReference type="SMART" id="SM00404">
    <property type="entry name" value="PTPc_motif"/>
    <property type="match status" value="1"/>
</dbReference>
<feature type="domain" description="Tyrosine specific protein phosphatases" evidence="12">
    <location>
        <begin position="2199"/>
        <end position="2268"/>
    </location>
</feature>
<dbReference type="InterPro" id="IPR012153">
    <property type="entry name" value="PTPN13"/>
</dbReference>
<feature type="region of interest" description="Disordered" evidence="10">
    <location>
        <begin position="1417"/>
        <end position="1472"/>
    </location>
</feature>
<keyword evidence="8" id="KW-0904">Protein phosphatase</keyword>
<organism evidence="16 17">
    <name type="scientific">Felis catus</name>
    <name type="common">Cat</name>
    <name type="synonym">Felis silvestris catus</name>
    <dbReference type="NCBI Taxonomy" id="9685"/>
    <lineage>
        <taxon>Eukaryota</taxon>
        <taxon>Metazoa</taxon>
        <taxon>Chordata</taxon>
        <taxon>Craniata</taxon>
        <taxon>Vertebrata</taxon>
        <taxon>Euteleostomi</taxon>
        <taxon>Mammalia</taxon>
        <taxon>Eutheria</taxon>
        <taxon>Laurasiatheria</taxon>
        <taxon>Carnivora</taxon>
        <taxon>Feliformia</taxon>
        <taxon>Felidae</taxon>
        <taxon>Felinae</taxon>
        <taxon>Felis</taxon>
    </lineage>
</organism>
<dbReference type="PANTHER" id="PTHR46900">
    <property type="entry name" value="TYROSINE-PROTEIN PHOSPHATASE NON-RECEPTOR TYPE 13"/>
    <property type="match status" value="1"/>
</dbReference>
<feature type="domain" description="PDZ" evidence="14">
    <location>
        <begin position="1311"/>
        <end position="1399"/>
    </location>
</feature>
<feature type="compositionally biased region" description="Basic and acidic residues" evidence="10">
    <location>
        <begin position="1445"/>
        <end position="1460"/>
    </location>
</feature>
<dbReference type="GeneTree" id="ENSGT00940000155133"/>
<dbReference type="InterPro" id="IPR029071">
    <property type="entry name" value="Ubiquitin-like_domsf"/>
</dbReference>
<evidence type="ECO:0000259" key="14">
    <source>
        <dbReference type="PROSITE" id="PS50106"/>
    </source>
</evidence>
<dbReference type="InterPro" id="IPR035963">
    <property type="entry name" value="FERM_2"/>
</dbReference>
<evidence type="ECO:0000313" key="17">
    <source>
        <dbReference type="Proteomes" id="UP000823872"/>
    </source>
</evidence>
<dbReference type="PRINTS" id="PR00935">
    <property type="entry name" value="BAND41"/>
</dbReference>
<dbReference type="InterPro" id="IPR052074">
    <property type="entry name" value="NonRcpt_TyrProt_Phosphatase"/>
</dbReference>
<dbReference type="InterPro" id="IPR000299">
    <property type="entry name" value="FERM_domain"/>
</dbReference>
<feature type="compositionally biased region" description="Low complexity" evidence="10">
    <location>
        <begin position="1152"/>
        <end position="1162"/>
    </location>
</feature>
<dbReference type="Gene3D" id="1.10.510.10">
    <property type="entry name" value="Transferase(Phosphotransferase) domain 1"/>
    <property type="match status" value="1"/>
</dbReference>
<reference evidence="16" key="3">
    <citation type="submission" date="2025-09" db="UniProtKB">
        <authorList>
            <consortium name="Ensembl"/>
        </authorList>
    </citation>
    <scope>IDENTIFICATION</scope>
    <source>
        <strain evidence="16">breed Abyssinian</strain>
    </source>
</reference>
<evidence type="ECO:0000256" key="4">
    <source>
        <dbReference type="ARBA" id="ARBA00022490"/>
    </source>
</evidence>
<dbReference type="SMART" id="SM01196">
    <property type="entry name" value="FERM_C"/>
    <property type="match status" value="1"/>
</dbReference>
<feature type="compositionally biased region" description="Low complexity" evidence="10">
    <location>
        <begin position="414"/>
        <end position="426"/>
    </location>
</feature>
<dbReference type="RefSeq" id="XP_044912063.1">
    <property type="nucleotide sequence ID" value="XM_045056128.1"/>
</dbReference>
<reference evidence="16" key="2">
    <citation type="submission" date="2025-08" db="UniProtKB">
        <authorList>
            <consortium name="Ensembl"/>
        </authorList>
    </citation>
    <scope>IDENTIFICATION</scope>
    <source>
        <strain evidence="16">breed Abyssinian</strain>
    </source>
</reference>
<gene>
    <name evidence="16" type="primary">PTPN13</name>
</gene>
<feature type="region of interest" description="Disordered" evidence="10">
    <location>
        <begin position="1520"/>
        <end position="1557"/>
    </location>
</feature>
<dbReference type="PANTHER" id="PTHR46900:SF1">
    <property type="entry name" value="TYROSINE-PROTEIN PHOSPHATASE NON-RECEPTOR TYPE 13"/>
    <property type="match status" value="1"/>
</dbReference>
<dbReference type="SUPFAM" id="SSF50729">
    <property type="entry name" value="PH domain-like"/>
    <property type="match status" value="1"/>
</dbReference>
<feature type="domain" description="FERM" evidence="13">
    <location>
        <begin position="573"/>
        <end position="873"/>
    </location>
</feature>
<dbReference type="InterPro" id="IPR003595">
    <property type="entry name" value="Tyr_Pase_cat"/>
</dbReference>
<dbReference type="InterPro" id="IPR000387">
    <property type="entry name" value="Tyr_Pase_dom"/>
</dbReference>
<evidence type="ECO:0000256" key="9">
    <source>
        <dbReference type="SAM" id="Coils"/>
    </source>
</evidence>
<dbReference type="Gene3D" id="3.90.190.10">
    <property type="entry name" value="Protein tyrosine phosphatase superfamily"/>
    <property type="match status" value="1"/>
</dbReference>
<evidence type="ECO:0000256" key="10">
    <source>
        <dbReference type="SAM" id="MobiDB-lite"/>
    </source>
</evidence>
<feature type="compositionally biased region" description="Basic and acidic residues" evidence="10">
    <location>
        <begin position="259"/>
        <end position="270"/>
    </location>
</feature>
<dbReference type="InterPro" id="IPR018980">
    <property type="entry name" value="FERM_PH-like_C"/>
</dbReference>
<feature type="compositionally biased region" description="Basic and acidic residues" evidence="10">
    <location>
        <begin position="190"/>
        <end position="205"/>
    </location>
</feature>
<feature type="region of interest" description="Disordered" evidence="10">
    <location>
        <begin position="1016"/>
        <end position="1170"/>
    </location>
</feature>
<dbReference type="PROSITE" id="PS50055">
    <property type="entry name" value="TYR_PHOSPHATASE_PTP"/>
    <property type="match status" value="1"/>
</dbReference>
<keyword evidence="5" id="KW-0677">Repeat</keyword>
<feature type="domain" description="PDZ" evidence="14">
    <location>
        <begin position="903"/>
        <end position="989"/>
    </location>
</feature>
<comment type="subcellular location">
    <subcellularLocation>
        <location evidence="2 8">Cytoplasm</location>
        <location evidence="2 8">Cytoskeleton</location>
    </subcellularLocation>
    <subcellularLocation>
        <location evidence="1">Nucleus</location>
    </subcellularLocation>
</comment>
<dbReference type="Gene3D" id="2.30.42.10">
    <property type="match status" value="5"/>
</dbReference>
<dbReference type="SUPFAM" id="SSF47031">
    <property type="entry name" value="Second domain of FERM"/>
    <property type="match status" value="1"/>
</dbReference>
<feature type="compositionally biased region" description="Polar residues" evidence="10">
    <location>
        <begin position="456"/>
        <end position="466"/>
    </location>
</feature>
<dbReference type="InterPro" id="IPR018979">
    <property type="entry name" value="FERM_N"/>
</dbReference>
<feature type="domain" description="PDZ" evidence="14">
    <location>
        <begin position="1178"/>
        <end position="1263"/>
    </location>
</feature>
<feature type="region of interest" description="Disordered" evidence="10">
    <location>
        <begin position="1778"/>
        <end position="1816"/>
    </location>
</feature>
<dbReference type="Pfam" id="PF09379">
    <property type="entry name" value="FERM_N"/>
    <property type="match status" value="1"/>
</dbReference>
<evidence type="ECO:0000313" key="16">
    <source>
        <dbReference type="Ensembl" id="ENSFCTP00005053955.1"/>
    </source>
</evidence>
<dbReference type="SMART" id="SM00228">
    <property type="entry name" value="PDZ"/>
    <property type="match status" value="5"/>
</dbReference>
<evidence type="ECO:0000259" key="15">
    <source>
        <dbReference type="PROSITE" id="PS51377"/>
    </source>
</evidence>
<sequence>MHVSLAEALEVRGGPLQEEEIWAVLNQSAESLQELFRKVSVADPAALGFIISPWSLLLLPSGSVSFTDENISNQDLRAFTAPEVLQNQSLTSLSDVEKIHIYSLGMTLYWGADHEVPQSQPIKLGDHLNSILLGMCEDVIYARVSVRTVLDACSAHIRNSNCAPSFSYVKQLVKLVLGNLSGTDQLSRNSEQKPDRSQAIRDRLRGKGLPTGRSATSDVLDIHKSPFSHQTFLNKGLSKSMGFLSIRDTQDEEDYFKDISSDNNSAREDSENTCSPYQFKTSGPEKKTIPGIDVLPKKKIWASSMDLLCTDERDFSGETGGFRQYLPEAVTVRTSTTPRKKEARYSDGSIALDIFGPQKVDPMFHTRELPTSSAISSALDRIRERQKKLQVLREAMNVEEPIRRYKTYHSDIFSTSSESPSIISSESDFRQVRKSEASKRFESNSGLPGLDETPGQGPSQRPSRQYETPLEGNLINQEIMLKRQEEEMMQLQARMALRQSRLSLYPGDTIKASMLDISRDPLREMALETAMTQRKLRNFFGPEFVKMTIEPFISLDLPRSILTKKGKNEDNRRKVNIMLLSGQRLELTCDTKTICKDVFDMVVAHIGLVEHHLFALATLRDNEYFFVDPDLKLTKVAPEGWKEEPKKKSKATVNFTLFFRIKFFMDDVTLIQHTLTCHQYYLQLRKDILEERVHCDDETSLLLASLALQAEYGDYQPEVHGVSYFRLEHYLPPRVMEKLDLSYVKEELPKLHNTYVGASEKETELEFLKVCQRLTEYGVHFHRVHPEKKSQTGILLGVCSKGVLVFEVHNGVRTLVLRFPWRETKKISFSKKKITLQNTSDGIKHAFQTDNSKVCQYLLHLCSSQHKFQLQMRARQSNQDAQDMDVLHKRWSMVSSPEREITLVNLKKDAKYGLGFQIIGGEKMGRLDLGVFISSITPGGPADLDGCLKPGDRLISVNSVSLEGVSHHAAIEILQNAPEDVTLVISQPKEKIPKVPSTPVHIANGMKNYLKKPSYMQDSTVDSSEDHHWPHGTPRHISESSCGQSGGLREGSLSSQDSRTESASLSQSQVNGFFASPAGDRTWQESQHGSPSPSVISKTTEKKRASADSNGNKTKNPGISDATDYSDRGDSDMDEATYSSTQDHQTPKKESSSSMNTSNKMNYKTFPSSPPKPGDVFEVELAKNDNSLGISVTGGVNTSVRHGGIYVKAVIPKGAAESDGRIHKGDRVLAVNGVSLEGATHKQAVETLRNTGQVVHLLLEKGQSPASKEHVPITPQCTFPDPDAQGQAPEKMKKMTHVKDYSFVTEENTFEVKLFKNSSGLGFSFSREDSLIPEQMNASIVRVKKLFPGQPAAESGKIEVGDVILKVNGASLKGLSQQEVISALRGTSPEVSLLLCRPSPGVLPEIDPALLTPLHSPAQVLPNNSKDSSQAACVEQGTSSDENETYDKNKKQCTSRRDSYSDSSGSGEDDLVKAPAKIPNMSWSSALHQTLSNMVSQAQSQHEASNNQEDTICTMFYYPQKTPNKPELDDSNPPSPVPLDMTLGQSYQPQSESASTNSMDKYHMHHISEPTRQESLTSLKNDLENHLEDFELEVELLITLIKSEKGSLGFTVTKGNQSIGCYVHDVIQDPAKSDGRLRPGDRLIKVNDTDVTNMTHTDAVNLLRAAPKTVRLVLGRVLELPRMPVLPHLLPDIILTCNKEELGFSLSGGHDSLHQVIYISDINPRSVAAVEGNLQLLDIIHYVNGVSTQGMTLEEAKRTLDMSLPSVVLKATRDGHPVIPSSKRHTLATPQSTKANGHHTAEPCHKPALTPSNSSSKVNGEEIIEVLCPEGKCSTYQMKGSADLILSKESNVQEDDIYDDPQEAEVIQSLLDVVDEEAQNLLNQNNAAGDVSVPGSLKTNGKLSEGRAEDTDCDGSPLPEDFTESIKMNGCEEYYEEKVKSESLIQKPQERKTDGDNEVAWASDELPMETTNLEDSNKDHPFLTNEELAAVPIVKVPPSGKYTGTKLKSVIRMLRGLLDQGIPSKELENLQELKPLDQCLIGQTKENRRKNRYKNILPYDATRVPLGDEGGYINASFIKIPVGKEEFVYIACQGPLPTTVGDFWQMIWEQKSTVIAMMTQEVEGEKIKCQRYWPNILGKTTMVSDRLRLALVRMQQLKGFVVRAMALEDIQTGETRHISHLNFTAWPDHDTPSQPDDLLTFISYMRHIHKSGPIITHCSAGIGRSGTLICIDVVLGLISQDLDFDISDLVRCMRLQRHGMVQTEDQYIFCYQVILYVLTRLQAKEEQTEQPQLLK</sequence>
<dbReference type="InterPro" id="IPR001478">
    <property type="entry name" value="PDZ"/>
</dbReference>
<evidence type="ECO:0000256" key="6">
    <source>
        <dbReference type="ARBA" id="ARBA00023212"/>
    </source>
</evidence>
<dbReference type="InterPro" id="IPR019748">
    <property type="entry name" value="FERM_central"/>
</dbReference>
<keyword evidence="8" id="KW-0378">Hydrolase</keyword>
<proteinExistence type="inferred from homology"/>
<dbReference type="CDD" id="cd14597">
    <property type="entry name" value="PTPc-N13"/>
    <property type="match status" value="1"/>
</dbReference>
<dbReference type="PROSITE" id="PS50056">
    <property type="entry name" value="TYR_PHOSPHATASE_2"/>
    <property type="match status" value="1"/>
</dbReference>
<dbReference type="SMART" id="SM00295">
    <property type="entry name" value="B41"/>
    <property type="match status" value="1"/>
</dbReference>
<dbReference type="PROSITE" id="PS50057">
    <property type="entry name" value="FERM_3"/>
    <property type="match status" value="1"/>
</dbReference>
<dbReference type="CDD" id="cd06792">
    <property type="entry name" value="PDZ2-PTPN13_FRMPD2-like"/>
    <property type="match status" value="1"/>
</dbReference>
<dbReference type="Pfam" id="PF00373">
    <property type="entry name" value="FERM_M"/>
    <property type="match status" value="1"/>
</dbReference>
<dbReference type="EC" id="3.1.3.48" evidence="8"/>
<feature type="region of interest" description="Disordered" evidence="10">
    <location>
        <begin position="414"/>
        <end position="470"/>
    </location>
</feature>
<accession>A0ABI8A416</accession>
<dbReference type="CDD" id="cd14473">
    <property type="entry name" value="FERM_B-lobe"/>
    <property type="match status" value="1"/>
</dbReference>
<feature type="region of interest" description="Disordered" evidence="10">
    <location>
        <begin position="184"/>
        <end position="216"/>
    </location>
</feature>
<evidence type="ECO:0000259" key="12">
    <source>
        <dbReference type="PROSITE" id="PS50056"/>
    </source>
</evidence>
<feature type="compositionally biased region" description="Polar residues" evidence="10">
    <location>
        <begin position="1543"/>
        <end position="1557"/>
    </location>
</feature>
<dbReference type="CDD" id="cd23072">
    <property type="entry name" value="PDZ1_PTPN13-like"/>
    <property type="match status" value="1"/>
</dbReference>
<evidence type="ECO:0000259" key="11">
    <source>
        <dbReference type="PROSITE" id="PS50055"/>
    </source>
</evidence>
<feature type="compositionally biased region" description="Polar residues" evidence="10">
    <location>
        <begin position="1052"/>
        <end position="1071"/>
    </location>
</feature>
<protein>
    <recommendedName>
        <fullName evidence="8">Tyrosine-protein phosphatase non-receptor type 13</fullName>
        <ecNumber evidence="8">3.1.3.48</ecNumber>
    </recommendedName>
</protein>
<keyword evidence="9" id="KW-0175">Coiled coil</keyword>
<keyword evidence="17" id="KW-1185">Reference proteome</keyword>
<dbReference type="InterPro" id="IPR036034">
    <property type="entry name" value="PDZ_sf"/>
</dbReference>
<name>A0ABI8A416_FELCA</name>
<dbReference type="Ensembl" id="ENSFCTT00005077040.1">
    <property type="protein sequence ID" value="ENSFCTP00005053955.1"/>
    <property type="gene ID" value="ENSFCTG00005026750.1"/>
</dbReference>
<keyword evidence="4 8" id="KW-0963">Cytoplasm</keyword>
<dbReference type="CDD" id="cd06696">
    <property type="entry name" value="PDZ4_PTPN13-like"/>
    <property type="match status" value="1"/>
</dbReference>
<dbReference type="CDD" id="cd17195">
    <property type="entry name" value="FERM_F1_PTPN13"/>
    <property type="match status" value="1"/>
</dbReference>
<reference evidence="16 17" key="1">
    <citation type="submission" date="2021-02" db="EMBL/GenBank/DDBJ databases">
        <title>Safari Cat Assemblies.</title>
        <authorList>
            <person name="Bredemeyer K.R."/>
            <person name="Murphy W.J."/>
        </authorList>
    </citation>
    <scope>NUCLEOTIDE SEQUENCE [LARGE SCALE GENOMIC DNA]</scope>
</reference>
<dbReference type="CDD" id="cd06695">
    <property type="entry name" value="PDZ3_PTPN13_FRMPD2-like"/>
    <property type="match status" value="1"/>
</dbReference>
<dbReference type="Pfam" id="PF00595">
    <property type="entry name" value="PDZ"/>
    <property type="match status" value="5"/>
</dbReference>
<evidence type="ECO:0000259" key="13">
    <source>
        <dbReference type="PROSITE" id="PS50057"/>
    </source>
</evidence>
<dbReference type="PRINTS" id="PR00700">
    <property type="entry name" value="PRTYPHPHTASE"/>
</dbReference>
<evidence type="ECO:0000256" key="1">
    <source>
        <dbReference type="ARBA" id="ARBA00004123"/>
    </source>
</evidence>
<dbReference type="InterPro" id="IPR011019">
    <property type="entry name" value="KIND_dom"/>
</dbReference>
<feature type="compositionally biased region" description="Polar residues" evidence="10">
    <location>
        <begin position="1421"/>
        <end position="1440"/>
    </location>
</feature>